<reference evidence="3" key="1">
    <citation type="submission" date="2021-02" db="EMBL/GenBank/DDBJ databases">
        <authorList>
            <person name="Nowell W R."/>
        </authorList>
    </citation>
    <scope>NUCLEOTIDE SEQUENCE</scope>
    <source>
        <strain evidence="3">Ploen Becks lab</strain>
    </source>
</reference>
<dbReference type="EMBL" id="CAJNOC010001282">
    <property type="protein sequence ID" value="CAF0851247.1"/>
    <property type="molecule type" value="Genomic_DNA"/>
</dbReference>
<keyword evidence="4" id="KW-1185">Reference proteome</keyword>
<dbReference type="SUPFAM" id="SSF49265">
    <property type="entry name" value="Fibronectin type III"/>
    <property type="match status" value="12"/>
</dbReference>
<evidence type="ECO:0000256" key="1">
    <source>
        <dbReference type="SAM" id="Phobius"/>
    </source>
</evidence>
<proteinExistence type="predicted"/>
<sequence length="2950" mass="340629">MGKKRNFGFCPWGEIPDGINPPVLINSTSSSLHLNWSIPKYPSGNITAYIIRSIDGSKENVLYFGLQTNFLFGNLRPLTNYTLVLEACNQIGCGRSPQVSYSTSEMAPLSVQTPLVLKITHNAIIIKWFKPTNDQIQFGFLKNYILFFNDKEYVYNLTSFNISICKECASNIKELINLIPGIKYEIVLSACTNGGCTNSSLLEVRTLESEPDTSDIKIEMINRTSNSIYVKWNRPSRPNGLLNKYILSVNDKIVYEGDKNEFHLQGLMPNTFYFFVVQFCNFFSCNSTEPIRFRTDEAIPEGSIVLDAQAKGSNQIELKWYSNPMDPLKPNGNIYFSVYVTGPFLLESNLGNLIELFKNNSKIIQIQTLNLLNTTVLNTKYGILDRVLANSNYDIQVNASNSKGFLLSNKISVQTLKSNPELIIPPQLTYANSTCLKIEWSEPLLLNSDDTLIYYSLIYRKKIVWNEDGPIDEPKYETEIITLFSNSLMTNFYILHHLIPFTAYSFQLTAGNSYGESKSQWSQDIYTLESSPQNQSPPQIINFTSNSVLVKFTQAQVPNGFINLFKINVFKFTNELIHLGLITLKNDTKTFNITHLEPFTYYLFTIASCNSIGCAQSSYDKFNLSNNNYIQTLPDRPQEIREPILTSPNSYSIEIKWYPPFKPNGLLQYYILERVDYINSNSSSRKYKFRSSRLNFLDDNDLESCGFYSYRIFAFNQIGFTVSNYVNITVSSSKPLIVHAPIISLINTSTARFEWTKPLTLCNITKYTLTLRNESKTLSFDLIDSKIVITHLSSFTVYRVSLSACVTLISDSCASSLVKNFRTPGFIPQGLSRPIVKLISPKVVSVEWLEPEFKNGEFLTYQVIRLNLNLNRTENLYSGQDLYFLDLSTKNLNSYRYRLIFINEFGSSISEWSDLIQIETNEPLIIDNKIRYNFNMFLECPTANFGFLKWIIQPNEILIFLKKLFNSVNSISFNSLNIIFNDLNISVSNSLEFNEKLIHLNESSFYAFELMLEIRTNSGLTYYLISERKTCNTPSKATIFGDTRIKFIRKGTYLTIDYNLNEAIVRNYNQFGLKLSKEQAIIDSKNFTQTSGELQIGPVRENEIYFLTLWACRLNFCIDFEPLVYSLSTRTPQGISNLYATLNESTSVILNWQPVLQPNGFGIRYLIYRRLACTLENPNNYIECPNDKICCGPNIYEYKPGFQCCADFFYVPVPIGQICCSNSYTTDIGYNIGEGDACCGDTPFVNNSSQKCCNLNLQNQKPNQQNQCAIFPTEILTECDEFHLISNQTQLTYIDEYLNASNTYEYNLCVENSYGQSCSSDTIKIKTNVTPPDNFTIFNFLILNEKSAYFYWSEPIFPNEASIFYILLKDSIEIYKGDNLNYEDKNLLPYQTYLYTLKACNSAGCTINKNKKIVTTFPKKPTDSPNIFLVNKSHSNFTLEWKLPIYQIEKFIFIMYEIDLELEILFNFESNSTSLTKSARNINEENFFYFSSRSLLESNSTYQITITDLKANLIYSYELIACNLAGCSRSRKGQIKTNSFEIQNFNSPIPYALNESSIELIWWDPENLNGDLESFTIFRNDVAIFSTLPDKSEFYTFKDLNLQPNRVYYYKIQVSNGFFKLNTSQVNIRTPMDSKFTITKCINGNTNLKDGAINFLNILHINTTGISSNYINFSYDNSEWNNFISCLDKSLSFSIKIIVLSQEKSVQTLDFPYPNTTNSVIRFKIPGLKSNTKYLIRILINSNFPIIKSLVTDSILVKTLPTKPSGIFAEPIIQKNLYSNSISIKWKRPSGLIDMYEVQWIFSNCTSRQFENILLNLSVVNSSFFYDETNEIFVYRHKENSNFIFNSVKILGVNSYGSIESREIEFLTRGSQPKPVFDLRVSQVYSTGIKIKFKNNNFYLKYFVINLEPLNERIPNRSHEIFYPVTTECKIYNPYEIVINGLEPYTLFNLTIKAISYSGLESNLAEYLIINTLESTPKFLKPLSFEPKSTSILIKLIDPGQINGILKQFFVYHENKLIYSGTNREFLFDNLQPFTNYSIKYEVCTSMGCTRYKNELISQTLESLPEDLERPQVDVLNECFNLKLKRPKRMNGIYRYTEIYRLSKSFGNNQFIDEILRIQTNETQFKDCDLTPNILYSYRIVVFNSIGGITSEYTESLPIILLKPFNFIKMNATQLNETLIRLDFTKPQSYSDSLVYKIFRDSNLISTIYENKSLYLEFYDSYDFLPDTFVKYNIFACNLVGCSSDDNYSIFIKTKNTPPFLVYRPILIDIGSDWVKIDASLSVVLRQSQKIVEYRFFLNDVLVNQGLDSNIILENLIPNTQYKINLEVCTFFDDGCLRSKDYLYFKTLQALPVLNFEPTCQSGVKDLFIKWPLVNQEVNFYNIKHRLNNLDYLMSKLDGTKNEVLIENLIPMTRYDIFVEGCNQAGCGLSKIKTCQTLKYLPVNITIEIIQLDSSNLIKWSFENNFDNENYEFNLWRSVLLNSSLVYDSSFRPIDKSLKVVYTGSEMSFDDKDINFFTEYEYSIEINTIYGKVKSQGYRVRTRSHEPQLLILIGSIRNVYNDSVQLMIRPPLKMNGILQRIYILIKTGYIEDQREILHQKLDGLNEVELINFLDSVNLNGLLSESIYELKTRFCNQISCITSLQTIKFKTLANERIQFFDAFSLDQGSINFKWEFKKSDPWRRVRFQLRYLGGGSSLLMYEGFENSFIFQTAKSMLIYEFELLALDGQNSIIDRKSVSVKTLSEKSQEDEYPQISLQPFDNQTTIMNIKWDYFAKRTASPTRIKYELLVNNFKLYSGNLINHKQILTFDECLRLLNQTTEFNIQIKAFFNQNIYLAEPIKIPFNCSIKQLEQKLQNFNYKNIFVVFFIILIFLLTLTIFLIYCCINKYRSSKFEPSLSPSLSTLSINSSLQNMFMEKNKSFLSISHSIYNNNNTNSVISSPNPVLERSQI</sequence>
<evidence type="ECO:0000259" key="2">
    <source>
        <dbReference type="PROSITE" id="PS50853"/>
    </source>
</evidence>
<protein>
    <recommendedName>
        <fullName evidence="2">Fibronectin type-III domain-containing protein</fullName>
    </recommendedName>
</protein>
<feature type="domain" description="Fibronectin type-III" evidence="2">
    <location>
        <begin position="534"/>
        <end position="635"/>
    </location>
</feature>
<dbReference type="Pfam" id="PF00041">
    <property type="entry name" value="fn3"/>
    <property type="match status" value="2"/>
</dbReference>
<feature type="domain" description="Fibronectin type-III" evidence="2">
    <location>
        <begin position="737"/>
        <end position="826"/>
    </location>
</feature>
<comment type="caution">
    <text evidence="3">The sequence shown here is derived from an EMBL/GenBank/DDBJ whole genome shotgun (WGS) entry which is preliminary data.</text>
</comment>
<feature type="domain" description="Fibronectin type-III" evidence="2">
    <location>
        <begin position="18"/>
        <end position="107"/>
    </location>
</feature>
<feature type="domain" description="Fibronectin type-III" evidence="2">
    <location>
        <begin position="827"/>
        <end position="923"/>
    </location>
</feature>
<dbReference type="OrthoDB" id="5984158at2759"/>
<feature type="domain" description="Fibronectin type-III" evidence="2">
    <location>
        <begin position="422"/>
        <end position="533"/>
    </location>
</feature>
<feature type="domain" description="Fibronectin type-III" evidence="2">
    <location>
        <begin position="2064"/>
        <end position="2165"/>
    </location>
</feature>
<keyword evidence="1" id="KW-0812">Transmembrane</keyword>
<feature type="domain" description="Fibronectin type-III" evidence="2">
    <location>
        <begin position="110"/>
        <end position="209"/>
    </location>
</feature>
<dbReference type="InterPro" id="IPR036116">
    <property type="entry name" value="FN3_sf"/>
</dbReference>
<keyword evidence="1" id="KW-1133">Transmembrane helix</keyword>
<feature type="transmembrane region" description="Helical" evidence="1">
    <location>
        <begin position="2862"/>
        <end position="2885"/>
    </location>
</feature>
<accession>A0A813WC35</accession>
<dbReference type="GO" id="GO:0016020">
    <property type="term" value="C:membrane"/>
    <property type="evidence" value="ECO:0007669"/>
    <property type="project" value="UniProtKB-SubCell"/>
</dbReference>
<dbReference type="PANTHER" id="PTHR46957">
    <property type="entry name" value="CYTOKINE RECEPTOR"/>
    <property type="match status" value="1"/>
</dbReference>
<dbReference type="InterPro" id="IPR003961">
    <property type="entry name" value="FN3_dom"/>
</dbReference>
<dbReference type="Gene3D" id="2.60.40.10">
    <property type="entry name" value="Immunoglobulins"/>
    <property type="match status" value="11"/>
</dbReference>
<dbReference type="Proteomes" id="UP000663879">
    <property type="component" value="Unassembled WGS sequence"/>
</dbReference>
<evidence type="ECO:0000313" key="4">
    <source>
        <dbReference type="Proteomes" id="UP000663879"/>
    </source>
</evidence>
<gene>
    <name evidence="3" type="ORF">OXX778_LOCUS8963</name>
</gene>
<dbReference type="InterPro" id="IPR050713">
    <property type="entry name" value="RTP_Phos/Ushers"/>
</dbReference>
<dbReference type="PANTHER" id="PTHR46957:SF7">
    <property type="entry name" value="USHERIN"/>
    <property type="match status" value="1"/>
</dbReference>
<feature type="domain" description="Fibronectin type-III" evidence="2">
    <location>
        <begin position="212"/>
        <end position="298"/>
    </location>
</feature>
<keyword evidence="1" id="KW-0472">Membrane</keyword>
<feature type="domain" description="Fibronectin type-III" evidence="2">
    <location>
        <begin position="1331"/>
        <end position="1419"/>
    </location>
</feature>
<dbReference type="CDD" id="cd00063">
    <property type="entry name" value="FN3"/>
    <property type="match status" value="6"/>
</dbReference>
<dbReference type="InterPro" id="IPR013783">
    <property type="entry name" value="Ig-like_fold"/>
</dbReference>
<dbReference type="PROSITE" id="PS50853">
    <property type="entry name" value="FN3"/>
    <property type="match status" value="10"/>
</dbReference>
<feature type="domain" description="Fibronectin type-III" evidence="2">
    <location>
        <begin position="636"/>
        <end position="736"/>
    </location>
</feature>
<organism evidence="3 4">
    <name type="scientific">Brachionus calyciflorus</name>
    <dbReference type="NCBI Taxonomy" id="104777"/>
    <lineage>
        <taxon>Eukaryota</taxon>
        <taxon>Metazoa</taxon>
        <taxon>Spiralia</taxon>
        <taxon>Gnathifera</taxon>
        <taxon>Rotifera</taxon>
        <taxon>Eurotatoria</taxon>
        <taxon>Monogononta</taxon>
        <taxon>Pseudotrocha</taxon>
        <taxon>Ploima</taxon>
        <taxon>Brachionidae</taxon>
        <taxon>Brachionus</taxon>
    </lineage>
</organism>
<name>A0A813WC35_9BILA</name>
<dbReference type="SMART" id="SM00060">
    <property type="entry name" value="FN3"/>
    <property type="match status" value="15"/>
</dbReference>
<evidence type="ECO:0000313" key="3">
    <source>
        <dbReference type="EMBL" id="CAF0851247.1"/>
    </source>
</evidence>